<gene>
    <name evidence="1" type="ORF">PVAG01_10444</name>
</gene>
<sequence>MMPNIPTEDGSNYLHDTGISSSGDFLDSTASQHQFSVDSPDASDLDFGHLGDMVELFPHHQIHSSASNIGDMDHRQEENDSTAFLTSIIGNISRQLIELRTQSVESWDPSLIQNALFGKEDTSITCNGSVGLNGWENTIRITTRFLMVLQTMVPAQFSEAPPPFSPPPVSTTLMLLSAYIQLGELFNTILGRIETWLQDGLRNSEPITMNFSVPDTGSFPPPMVRCQIMMMIRVIEHQLQSIERVLGLPSDCRLWDRKDSYVGILGGEKCSFLAQAVMGQAQETFCSVKRTIEGILDSLQLSNITSRIPK</sequence>
<name>A0ABR4P603_9HELO</name>
<proteinExistence type="predicted"/>
<reference evidence="1 2" key="1">
    <citation type="submission" date="2024-06" db="EMBL/GenBank/DDBJ databases">
        <title>Complete genome of Phlyctema vagabunda strain 19-DSS-EL-015.</title>
        <authorList>
            <person name="Fiorenzani C."/>
        </authorList>
    </citation>
    <scope>NUCLEOTIDE SEQUENCE [LARGE SCALE GENOMIC DNA]</scope>
    <source>
        <strain evidence="1 2">19-DSS-EL-015</strain>
    </source>
</reference>
<dbReference type="Proteomes" id="UP001629113">
    <property type="component" value="Unassembled WGS sequence"/>
</dbReference>
<keyword evidence="2" id="KW-1185">Reference proteome</keyword>
<protein>
    <submittedName>
        <fullName evidence="1">Uncharacterized protein</fullName>
    </submittedName>
</protein>
<evidence type="ECO:0000313" key="1">
    <source>
        <dbReference type="EMBL" id="KAL3418728.1"/>
    </source>
</evidence>
<comment type="caution">
    <text evidence="1">The sequence shown here is derived from an EMBL/GenBank/DDBJ whole genome shotgun (WGS) entry which is preliminary data.</text>
</comment>
<accession>A0ABR4P603</accession>
<evidence type="ECO:0000313" key="2">
    <source>
        <dbReference type="Proteomes" id="UP001629113"/>
    </source>
</evidence>
<dbReference type="EMBL" id="JBFCZG010000009">
    <property type="protein sequence ID" value="KAL3418728.1"/>
    <property type="molecule type" value="Genomic_DNA"/>
</dbReference>
<organism evidence="1 2">
    <name type="scientific">Phlyctema vagabunda</name>
    <dbReference type="NCBI Taxonomy" id="108571"/>
    <lineage>
        <taxon>Eukaryota</taxon>
        <taxon>Fungi</taxon>
        <taxon>Dikarya</taxon>
        <taxon>Ascomycota</taxon>
        <taxon>Pezizomycotina</taxon>
        <taxon>Leotiomycetes</taxon>
        <taxon>Helotiales</taxon>
        <taxon>Dermateaceae</taxon>
        <taxon>Phlyctema</taxon>
    </lineage>
</organism>